<evidence type="ECO:0000259" key="3">
    <source>
        <dbReference type="Pfam" id="PF04195"/>
    </source>
</evidence>
<feature type="compositionally biased region" description="Polar residues" evidence="2">
    <location>
        <begin position="229"/>
        <end position="241"/>
    </location>
</feature>
<name>A0ABQ5BME2_9ASTR</name>
<feature type="compositionally biased region" description="Basic and acidic residues" evidence="2">
    <location>
        <begin position="304"/>
        <end position="317"/>
    </location>
</feature>
<reference evidence="4" key="1">
    <citation type="journal article" date="2022" name="Int. J. Mol. Sci.">
        <title>Draft Genome of Tanacetum Coccineum: Genomic Comparison of Closely Related Tanacetum-Family Plants.</title>
        <authorList>
            <person name="Yamashiro T."/>
            <person name="Shiraishi A."/>
            <person name="Nakayama K."/>
            <person name="Satake H."/>
        </authorList>
    </citation>
    <scope>NUCLEOTIDE SEQUENCE</scope>
</reference>
<accession>A0ABQ5BME2</accession>
<dbReference type="InterPro" id="IPR007321">
    <property type="entry name" value="Transposase_28"/>
</dbReference>
<dbReference type="Proteomes" id="UP001151760">
    <property type="component" value="Unassembled WGS sequence"/>
</dbReference>
<comment type="caution">
    <text evidence="4">The sequence shown here is derived from an EMBL/GenBank/DDBJ whole genome shotgun (WGS) entry which is preliminary data.</text>
</comment>
<dbReference type="Pfam" id="PF04195">
    <property type="entry name" value="Transposase_28"/>
    <property type="match status" value="1"/>
</dbReference>
<reference evidence="4" key="2">
    <citation type="submission" date="2022-01" db="EMBL/GenBank/DDBJ databases">
        <authorList>
            <person name="Yamashiro T."/>
            <person name="Shiraishi A."/>
            <person name="Satake H."/>
            <person name="Nakayama K."/>
        </authorList>
    </citation>
    <scope>NUCLEOTIDE SEQUENCE</scope>
</reference>
<feature type="region of interest" description="Disordered" evidence="2">
    <location>
        <begin position="336"/>
        <end position="404"/>
    </location>
</feature>
<feature type="domain" description="Transposase (putative) gypsy type" evidence="3">
    <location>
        <begin position="62"/>
        <end position="117"/>
    </location>
</feature>
<sequence>MGRDTIQLEDVVSTISQEYLLEFSSEYFIPENLHPELPGPGDHIVDFPEGKIGVYTKKIEFANFRIPISQFLFDILGYYQIHLSQLSVIGAAKVSHFEINCRVLNIIPTVNLFRVFYVPSYNSGWMSFSKRPGKNTPQCYTKPLDSLKNWNNRFFWVDEKVFPTVVAWRTAATKMIATVILLREMDLFNLIKAPNPTKVKTGSRQRAAHEVPLMTATASRVIQMVDATELSTSSGTPSTGVDTRVHGSAAAEQEIPVTDDAGATEATVEPNLEKEVISMGPTIRKRRRQRDAGEEGSKAPAKVLRKDHDAARAEHSARGGKSLAEMSVDTGLAIHAQKTQEPPVATQTVNDPDPLSYAKPRSQQDVTQSSKEKGVAGDQDSERSTPSPPITGSPGSIYQPGWGVPNSCRLDTPEACQDVVDHIAPPGYFSELRHLPNDEFLSQYNINLARQVAMGSQLRLRFEQEAKLLKKSVAQVARRDQRIATREKHIKDLEAQLEAEINMKKATEVKNSEVTKELEDLRMRFSGLEVGNAQLSQQVSVLQAQVMGEKRIMAAFEEFKKHEDERVNARCAEMDARLDALSVDFDEELYPHMLTAIAGRRWVIGHGLRLAVMKCAESTELRQAFANVVSAGIAKGMSEGLKYGVEHGKAGLELTAVEAYDPEADNKYVAALHNLKDLSYPLIDELEQLKDAPLDVIMASLYLDSDTGEDAPQSIRDLRPSSSQLKIPMYPEVRNHRNLWACKDEILLEDAIAANISRVENKKKSRVLCRTHGVGSAHHARSDGIPVSVPTVALQGLQILLTDAATQTEDEESPQLLRSKSLPALFTLDLP</sequence>
<keyword evidence="5" id="KW-1185">Reference proteome</keyword>
<evidence type="ECO:0000256" key="1">
    <source>
        <dbReference type="SAM" id="Coils"/>
    </source>
</evidence>
<evidence type="ECO:0000256" key="2">
    <source>
        <dbReference type="SAM" id="MobiDB-lite"/>
    </source>
</evidence>
<feature type="compositionally biased region" description="Basic and acidic residues" evidence="2">
    <location>
        <begin position="370"/>
        <end position="383"/>
    </location>
</feature>
<protein>
    <recommendedName>
        <fullName evidence="3">Transposase (putative) gypsy type domain-containing protein</fullName>
    </recommendedName>
</protein>
<gene>
    <name evidence="4" type="ORF">Tco_0874721</name>
</gene>
<feature type="compositionally biased region" description="Polar residues" evidence="2">
    <location>
        <begin position="337"/>
        <end position="350"/>
    </location>
</feature>
<proteinExistence type="predicted"/>
<evidence type="ECO:0000313" key="4">
    <source>
        <dbReference type="EMBL" id="GJT16015.1"/>
    </source>
</evidence>
<feature type="coiled-coil region" evidence="1">
    <location>
        <begin position="490"/>
        <end position="524"/>
    </location>
</feature>
<feature type="region of interest" description="Disordered" evidence="2">
    <location>
        <begin position="229"/>
        <end position="323"/>
    </location>
</feature>
<dbReference type="PANTHER" id="PTHR31099">
    <property type="entry name" value="OS06G0165300 PROTEIN"/>
    <property type="match status" value="1"/>
</dbReference>
<evidence type="ECO:0000313" key="5">
    <source>
        <dbReference type="Proteomes" id="UP001151760"/>
    </source>
</evidence>
<keyword evidence="1" id="KW-0175">Coiled coil</keyword>
<organism evidence="4 5">
    <name type="scientific">Tanacetum coccineum</name>
    <dbReference type="NCBI Taxonomy" id="301880"/>
    <lineage>
        <taxon>Eukaryota</taxon>
        <taxon>Viridiplantae</taxon>
        <taxon>Streptophyta</taxon>
        <taxon>Embryophyta</taxon>
        <taxon>Tracheophyta</taxon>
        <taxon>Spermatophyta</taxon>
        <taxon>Magnoliopsida</taxon>
        <taxon>eudicotyledons</taxon>
        <taxon>Gunneridae</taxon>
        <taxon>Pentapetalae</taxon>
        <taxon>asterids</taxon>
        <taxon>campanulids</taxon>
        <taxon>Asterales</taxon>
        <taxon>Asteraceae</taxon>
        <taxon>Asteroideae</taxon>
        <taxon>Anthemideae</taxon>
        <taxon>Anthemidinae</taxon>
        <taxon>Tanacetum</taxon>
    </lineage>
</organism>
<dbReference type="PANTHER" id="PTHR31099:SF41">
    <property type="entry name" value="TRANSPOSASE (PUTATIVE), GYPSY TYPE-RELATED"/>
    <property type="match status" value="1"/>
</dbReference>
<dbReference type="EMBL" id="BQNB010013441">
    <property type="protein sequence ID" value="GJT16015.1"/>
    <property type="molecule type" value="Genomic_DNA"/>
</dbReference>